<dbReference type="PIRSF" id="PIRSF000521">
    <property type="entry name" value="Transaminase_4ab_Lys_Orn"/>
    <property type="match status" value="1"/>
</dbReference>
<name>A0A1H2T4B9_9BACL</name>
<evidence type="ECO:0000256" key="1">
    <source>
        <dbReference type="ARBA" id="ARBA00001933"/>
    </source>
</evidence>
<dbReference type="STRING" id="1048340.SAMN05444487_10323"/>
<keyword evidence="3 6" id="KW-0808">Transferase</keyword>
<dbReference type="GO" id="GO:0030170">
    <property type="term" value="F:pyridoxal phosphate binding"/>
    <property type="evidence" value="ECO:0007669"/>
    <property type="project" value="InterPro"/>
</dbReference>
<evidence type="ECO:0000313" key="7">
    <source>
        <dbReference type="Proteomes" id="UP000198534"/>
    </source>
</evidence>
<dbReference type="CDD" id="cd00610">
    <property type="entry name" value="OAT_like"/>
    <property type="match status" value="1"/>
</dbReference>
<keyword evidence="4 5" id="KW-0663">Pyridoxal phosphate</keyword>
<comment type="similarity">
    <text evidence="5">Belongs to the class-III pyridoxal-phosphate-dependent aminotransferase family.</text>
</comment>
<dbReference type="Gene3D" id="3.90.1150.10">
    <property type="entry name" value="Aspartate Aminotransferase, domain 1"/>
    <property type="match status" value="1"/>
</dbReference>
<evidence type="ECO:0000313" key="6">
    <source>
        <dbReference type="EMBL" id="SDW38692.1"/>
    </source>
</evidence>
<keyword evidence="7" id="KW-1185">Reference proteome</keyword>
<dbReference type="FunFam" id="3.40.640.10:FF:000004">
    <property type="entry name" value="Acetylornithine aminotransferase"/>
    <property type="match status" value="1"/>
</dbReference>
<dbReference type="Gene3D" id="3.40.640.10">
    <property type="entry name" value="Type I PLP-dependent aspartate aminotransferase-like (Major domain)"/>
    <property type="match status" value="1"/>
</dbReference>
<comment type="cofactor">
    <cofactor evidence="1">
        <name>pyridoxal 5'-phosphate</name>
        <dbReference type="ChEBI" id="CHEBI:597326"/>
    </cofactor>
</comment>
<proteinExistence type="inferred from homology"/>
<accession>A0A1H2T4B9</accession>
<dbReference type="InterPro" id="IPR015424">
    <property type="entry name" value="PyrdxlP-dep_Trfase"/>
</dbReference>
<dbReference type="InterPro" id="IPR050103">
    <property type="entry name" value="Class-III_PLP-dep_AT"/>
</dbReference>
<dbReference type="EMBL" id="FNNQ01000003">
    <property type="protein sequence ID" value="SDW38692.1"/>
    <property type="molecule type" value="Genomic_DNA"/>
</dbReference>
<dbReference type="Pfam" id="PF00202">
    <property type="entry name" value="Aminotran_3"/>
    <property type="match status" value="1"/>
</dbReference>
<protein>
    <submittedName>
        <fullName evidence="6">4-aminobutyrate aminotransferase</fullName>
    </submittedName>
</protein>
<keyword evidence="2 6" id="KW-0032">Aminotransferase</keyword>
<dbReference type="Proteomes" id="UP000198534">
    <property type="component" value="Unassembled WGS sequence"/>
</dbReference>
<dbReference type="GO" id="GO:0008483">
    <property type="term" value="F:transaminase activity"/>
    <property type="evidence" value="ECO:0007669"/>
    <property type="project" value="UniProtKB-KW"/>
</dbReference>
<sequence>MESKVKDAVSPNHLYYKVDSVVMERGEGIYLYDQDGKQYIDCASATFNLNLGYGNKEVIDVVKNQMDNLIHVTSSYQTDAVNTLATKLVEISPDNLTRVHPKVSSGSAANEGAIKMAQYNTGKRDVISLFRSHLGQTYMMSALSGNAFRREPFPPQFSFGLQVPDPYCLRCFYNQEPNSCGMLCVERIHDFIEYASTGNVAAIIVEPISGNGGNIVPPEGYFQALKKLCEEQDITLIFDEIQTGFGRTGKMFAADYFGVQPNMMTVAKGLGGTGFQVAAILAEEKYAGMPGHHHSFTYGSNIMASAAACTTIDILQRPGFLENVTVVGNYIMEYLEKLKGKYRFIGDVRGVGLMIGVEIMKENLEPDLELTNYIAKRAMDHGIIIRTSRYGYGNVFKIRPPLTITISEAEELCFKLEKLMEEI</sequence>
<dbReference type="PANTHER" id="PTHR11986">
    <property type="entry name" value="AMINOTRANSFERASE CLASS III"/>
    <property type="match status" value="1"/>
</dbReference>
<dbReference type="InterPro" id="IPR005814">
    <property type="entry name" value="Aminotrans_3"/>
</dbReference>
<dbReference type="RefSeq" id="WP_091736368.1">
    <property type="nucleotide sequence ID" value="NZ_FNNQ01000003.1"/>
</dbReference>
<gene>
    <name evidence="6" type="ORF">SAMN05444487_10323</name>
</gene>
<dbReference type="OrthoDB" id="9807885at2"/>
<dbReference type="PANTHER" id="PTHR11986:SF79">
    <property type="entry name" value="ACETYLORNITHINE AMINOTRANSFERASE, MITOCHONDRIAL"/>
    <property type="match status" value="1"/>
</dbReference>
<dbReference type="InterPro" id="IPR015421">
    <property type="entry name" value="PyrdxlP-dep_Trfase_major"/>
</dbReference>
<dbReference type="GO" id="GO:0042802">
    <property type="term" value="F:identical protein binding"/>
    <property type="evidence" value="ECO:0007669"/>
    <property type="project" value="TreeGrafter"/>
</dbReference>
<dbReference type="SUPFAM" id="SSF53383">
    <property type="entry name" value="PLP-dependent transferases"/>
    <property type="match status" value="1"/>
</dbReference>
<evidence type="ECO:0000256" key="4">
    <source>
        <dbReference type="ARBA" id="ARBA00022898"/>
    </source>
</evidence>
<dbReference type="InterPro" id="IPR015422">
    <property type="entry name" value="PyrdxlP-dep_Trfase_small"/>
</dbReference>
<evidence type="ECO:0000256" key="2">
    <source>
        <dbReference type="ARBA" id="ARBA00022576"/>
    </source>
</evidence>
<organism evidence="6 7">
    <name type="scientific">Marininema mesophilum</name>
    <dbReference type="NCBI Taxonomy" id="1048340"/>
    <lineage>
        <taxon>Bacteria</taxon>
        <taxon>Bacillati</taxon>
        <taxon>Bacillota</taxon>
        <taxon>Bacilli</taxon>
        <taxon>Bacillales</taxon>
        <taxon>Thermoactinomycetaceae</taxon>
        <taxon>Marininema</taxon>
    </lineage>
</organism>
<reference evidence="6 7" key="1">
    <citation type="submission" date="2016-10" db="EMBL/GenBank/DDBJ databases">
        <authorList>
            <person name="de Groot N.N."/>
        </authorList>
    </citation>
    <scope>NUCLEOTIDE SEQUENCE [LARGE SCALE GENOMIC DNA]</scope>
    <source>
        <strain evidence="6 7">DSM 45610</strain>
    </source>
</reference>
<evidence type="ECO:0000256" key="5">
    <source>
        <dbReference type="RuleBase" id="RU003560"/>
    </source>
</evidence>
<evidence type="ECO:0000256" key="3">
    <source>
        <dbReference type="ARBA" id="ARBA00022679"/>
    </source>
</evidence>
<dbReference type="AlphaFoldDB" id="A0A1H2T4B9"/>